<evidence type="ECO:0000313" key="3">
    <source>
        <dbReference type="Proteomes" id="UP001165120"/>
    </source>
</evidence>
<evidence type="ECO:0000313" key="2">
    <source>
        <dbReference type="EMBL" id="GME76648.1"/>
    </source>
</evidence>
<evidence type="ECO:0000256" key="1">
    <source>
        <dbReference type="SAM" id="MobiDB-lite"/>
    </source>
</evidence>
<keyword evidence="3" id="KW-1185">Reference proteome</keyword>
<comment type="caution">
    <text evidence="2">The sequence shown here is derived from an EMBL/GenBank/DDBJ whole genome shotgun (WGS) entry which is preliminary data.</text>
</comment>
<accession>A0A9W6WJV4</accession>
<feature type="region of interest" description="Disordered" evidence="1">
    <location>
        <begin position="73"/>
        <end position="102"/>
    </location>
</feature>
<reference evidence="2" key="1">
    <citation type="submission" date="2023-04" db="EMBL/GenBank/DDBJ databases">
        <title>Candida boidinii NBRC 10035.</title>
        <authorList>
            <person name="Ichikawa N."/>
            <person name="Sato H."/>
            <person name="Tonouchi N."/>
        </authorList>
    </citation>
    <scope>NUCLEOTIDE SEQUENCE</scope>
    <source>
        <strain evidence="2">NBRC 10035</strain>
    </source>
</reference>
<organism evidence="2 3">
    <name type="scientific">Candida boidinii</name>
    <name type="common">Yeast</name>
    <dbReference type="NCBI Taxonomy" id="5477"/>
    <lineage>
        <taxon>Eukaryota</taxon>
        <taxon>Fungi</taxon>
        <taxon>Dikarya</taxon>
        <taxon>Ascomycota</taxon>
        <taxon>Saccharomycotina</taxon>
        <taxon>Pichiomycetes</taxon>
        <taxon>Pichiales</taxon>
        <taxon>Pichiaceae</taxon>
        <taxon>Ogataea</taxon>
        <taxon>Ogataea/Candida clade</taxon>
    </lineage>
</organism>
<sequence>MMCKFGGFDIDQMIEESKGNVQILSRKLEFLKAFVNYKLKGDSSLDCLQQLNNYALGAQPAFTNSMSDLAASQNNASQLNSAQPLSPTSSMPPQAQSTAGYQGITSTQQGKVFKQNYNINRVISNSSSSIPVLNNDSGSMSNLSLNANSSVRNEGVAYFLMVIAEK</sequence>
<protein>
    <submittedName>
        <fullName evidence="2">Unnamed protein product</fullName>
    </submittedName>
</protein>
<dbReference type="Proteomes" id="UP001165120">
    <property type="component" value="Unassembled WGS sequence"/>
</dbReference>
<proteinExistence type="predicted"/>
<dbReference type="EMBL" id="BSXN01002455">
    <property type="protein sequence ID" value="GME76648.1"/>
    <property type="molecule type" value="Genomic_DNA"/>
</dbReference>
<gene>
    <name evidence="2" type="ORF">Cboi02_000525900</name>
</gene>
<dbReference type="AlphaFoldDB" id="A0A9W6WJV4"/>
<name>A0A9W6WJV4_CANBO</name>